<organism evidence="6 7">
    <name type="scientific">Collybia nuda</name>
    <dbReference type="NCBI Taxonomy" id="64659"/>
    <lineage>
        <taxon>Eukaryota</taxon>
        <taxon>Fungi</taxon>
        <taxon>Dikarya</taxon>
        <taxon>Basidiomycota</taxon>
        <taxon>Agaricomycotina</taxon>
        <taxon>Agaricomycetes</taxon>
        <taxon>Agaricomycetidae</taxon>
        <taxon>Agaricales</taxon>
        <taxon>Tricholomatineae</taxon>
        <taxon>Clitocybaceae</taxon>
        <taxon>Collybia</taxon>
    </lineage>
</organism>
<dbReference type="OrthoDB" id="422086at2759"/>
<sequence>MSFPLNQTQTLELIVCLTTISHIYFQSRDIKKVSKIAWSEGGAVIPSSLPTSLIGRIVTPTHGVAIMLPPPLYTFTVLVNGLDQPEWLASWKLPLNVGDNEPRIRIAACLVTIGLSMFTGAIFKHLGKQWHYLGVREKSSVVSTGPYAFVRHPGYLQVLAQQAIFTLMFWSLIPLIAMGITVTAFAIKIPIEEQCLLDNPKIGPDYAKYQKKVGWRLVPFVW</sequence>
<proteinExistence type="inferred from homology"/>
<dbReference type="Gene3D" id="1.20.120.1630">
    <property type="match status" value="1"/>
</dbReference>
<evidence type="ECO:0000256" key="2">
    <source>
        <dbReference type="ARBA" id="ARBA00022692"/>
    </source>
</evidence>
<dbReference type="InterPro" id="IPR052527">
    <property type="entry name" value="Metal_cation-efflux_comp"/>
</dbReference>
<keyword evidence="3 5" id="KW-1133">Transmembrane helix</keyword>
<protein>
    <recommendedName>
        <fullName evidence="5">Protein-S-isoprenylcysteine O-methyltransferase</fullName>
        <ecNumber evidence="5">2.1.1.100</ecNumber>
    </recommendedName>
</protein>
<feature type="transmembrane region" description="Helical" evidence="5">
    <location>
        <begin position="163"/>
        <end position="187"/>
    </location>
</feature>
<comment type="caution">
    <text evidence="6">The sequence shown here is derived from an EMBL/GenBank/DDBJ whole genome shotgun (WGS) entry which is preliminary data.</text>
</comment>
<evidence type="ECO:0000256" key="1">
    <source>
        <dbReference type="ARBA" id="ARBA00004141"/>
    </source>
</evidence>
<evidence type="ECO:0000256" key="4">
    <source>
        <dbReference type="ARBA" id="ARBA00023136"/>
    </source>
</evidence>
<comment type="catalytic activity">
    <reaction evidence="5">
        <text>[protein]-C-terminal S-[(2E,6E)-farnesyl]-L-cysteine + S-adenosyl-L-methionine = [protein]-C-terminal S-[(2E,6E)-farnesyl]-L-cysteine methyl ester + S-adenosyl-L-homocysteine</text>
        <dbReference type="Rhea" id="RHEA:21672"/>
        <dbReference type="Rhea" id="RHEA-COMP:12125"/>
        <dbReference type="Rhea" id="RHEA-COMP:12126"/>
        <dbReference type="ChEBI" id="CHEBI:57856"/>
        <dbReference type="ChEBI" id="CHEBI:59789"/>
        <dbReference type="ChEBI" id="CHEBI:90510"/>
        <dbReference type="ChEBI" id="CHEBI:90511"/>
        <dbReference type="EC" id="2.1.1.100"/>
    </reaction>
</comment>
<evidence type="ECO:0000313" key="6">
    <source>
        <dbReference type="EMBL" id="KAF9458459.1"/>
    </source>
</evidence>
<dbReference type="GO" id="GO:0005789">
    <property type="term" value="C:endoplasmic reticulum membrane"/>
    <property type="evidence" value="ECO:0007669"/>
    <property type="project" value="UniProtKB-SubCell"/>
</dbReference>
<keyword evidence="5" id="KW-0949">S-adenosyl-L-methionine</keyword>
<evidence type="ECO:0000313" key="7">
    <source>
        <dbReference type="Proteomes" id="UP000807353"/>
    </source>
</evidence>
<reference evidence="6" key="1">
    <citation type="submission" date="2020-11" db="EMBL/GenBank/DDBJ databases">
        <authorList>
            <consortium name="DOE Joint Genome Institute"/>
            <person name="Ahrendt S."/>
            <person name="Riley R."/>
            <person name="Andreopoulos W."/>
            <person name="Labutti K."/>
            <person name="Pangilinan J."/>
            <person name="Ruiz-Duenas F.J."/>
            <person name="Barrasa J.M."/>
            <person name="Sanchez-Garcia M."/>
            <person name="Camarero S."/>
            <person name="Miyauchi S."/>
            <person name="Serrano A."/>
            <person name="Linde D."/>
            <person name="Babiker R."/>
            <person name="Drula E."/>
            <person name="Ayuso-Fernandez I."/>
            <person name="Pacheco R."/>
            <person name="Padilla G."/>
            <person name="Ferreira P."/>
            <person name="Barriuso J."/>
            <person name="Kellner H."/>
            <person name="Castanera R."/>
            <person name="Alfaro M."/>
            <person name="Ramirez L."/>
            <person name="Pisabarro A.G."/>
            <person name="Kuo A."/>
            <person name="Tritt A."/>
            <person name="Lipzen A."/>
            <person name="He G."/>
            <person name="Yan M."/>
            <person name="Ng V."/>
            <person name="Cullen D."/>
            <person name="Martin F."/>
            <person name="Rosso M.-N."/>
            <person name="Henrissat B."/>
            <person name="Hibbett D."/>
            <person name="Martinez A.T."/>
            <person name="Grigoriev I.V."/>
        </authorList>
    </citation>
    <scope>NUCLEOTIDE SEQUENCE</scope>
    <source>
        <strain evidence="6">CBS 247.69</strain>
    </source>
</reference>
<feature type="transmembrane region" description="Helical" evidence="5">
    <location>
        <begin position="104"/>
        <end position="123"/>
    </location>
</feature>
<comment type="subcellular location">
    <subcellularLocation>
        <location evidence="5">Endoplasmic reticulum membrane</location>
        <topology evidence="5">Multi-pass membrane protein</topology>
    </subcellularLocation>
    <subcellularLocation>
        <location evidence="1">Membrane</location>
        <topology evidence="1">Multi-pass membrane protein</topology>
    </subcellularLocation>
</comment>
<keyword evidence="5" id="KW-0256">Endoplasmic reticulum</keyword>
<keyword evidence="5" id="KW-0489">Methyltransferase</keyword>
<accession>A0A9P5XXD7</accession>
<dbReference type="GO" id="GO:0004671">
    <property type="term" value="F:protein C-terminal S-isoprenylcysteine carboxyl O-methyltransferase activity"/>
    <property type="evidence" value="ECO:0007669"/>
    <property type="project" value="UniProtKB-EC"/>
</dbReference>
<name>A0A9P5XXD7_9AGAR</name>
<dbReference type="PANTHER" id="PTHR43847">
    <property type="entry name" value="BLL3993 PROTEIN"/>
    <property type="match status" value="1"/>
</dbReference>
<dbReference type="InterPro" id="IPR007269">
    <property type="entry name" value="ICMT_MeTrfase"/>
</dbReference>
<dbReference type="PANTHER" id="PTHR43847:SF1">
    <property type="entry name" value="BLL3993 PROTEIN"/>
    <property type="match status" value="1"/>
</dbReference>
<dbReference type="Pfam" id="PF04140">
    <property type="entry name" value="ICMT"/>
    <property type="match status" value="1"/>
</dbReference>
<evidence type="ECO:0000256" key="3">
    <source>
        <dbReference type="ARBA" id="ARBA00022989"/>
    </source>
</evidence>
<dbReference type="GO" id="GO:0032259">
    <property type="term" value="P:methylation"/>
    <property type="evidence" value="ECO:0007669"/>
    <property type="project" value="UniProtKB-KW"/>
</dbReference>
<keyword evidence="4 5" id="KW-0472">Membrane</keyword>
<dbReference type="EC" id="2.1.1.100" evidence="5"/>
<gene>
    <name evidence="6" type="ORF">BDZ94DRAFT_1284809</name>
</gene>
<keyword evidence="2 5" id="KW-0812">Transmembrane</keyword>
<keyword evidence="5" id="KW-0808">Transferase</keyword>
<dbReference type="EMBL" id="MU150339">
    <property type="protein sequence ID" value="KAF9458459.1"/>
    <property type="molecule type" value="Genomic_DNA"/>
</dbReference>
<dbReference type="Proteomes" id="UP000807353">
    <property type="component" value="Unassembled WGS sequence"/>
</dbReference>
<comment type="caution">
    <text evidence="5">Lacks conserved residue(s) required for the propagation of feature annotation.</text>
</comment>
<evidence type="ECO:0000256" key="5">
    <source>
        <dbReference type="RuleBase" id="RU362022"/>
    </source>
</evidence>
<keyword evidence="7" id="KW-1185">Reference proteome</keyword>
<dbReference type="AlphaFoldDB" id="A0A9P5XXD7"/>
<comment type="similarity">
    <text evidence="5">Belongs to the class VI-like SAM-binding methyltransferase superfamily. Isoprenylcysteine carboxyl methyltransferase family.</text>
</comment>